<organism evidence="2 3">
    <name type="scientific">Folsomia candida</name>
    <name type="common">Springtail</name>
    <dbReference type="NCBI Taxonomy" id="158441"/>
    <lineage>
        <taxon>Eukaryota</taxon>
        <taxon>Metazoa</taxon>
        <taxon>Ecdysozoa</taxon>
        <taxon>Arthropoda</taxon>
        <taxon>Hexapoda</taxon>
        <taxon>Collembola</taxon>
        <taxon>Entomobryomorpha</taxon>
        <taxon>Isotomoidea</taxon>
        <taxon>Isotomidae</taxon>
        <taxon>Proisotominae</taxon>
        <taxon>Folsomia</taxon>
    </lineage>
</organism>
<name>A0A226DKX7_FOLCA</name>
<dbReference type="Proteomes" id="UP000198287">
    <property type="component" value="Unassembled WGS sequence"/>
</dbReference>
<feature type="compositionally biased region" description="Polar residues" evidence="1">
    <location>
        <begin position="399"/>
        <end position="409"/>
    </location>
</feature>
<evidence type="ECO:0000313" key="2">
    <source>
        <dbReference type="EMBL" id="OXA46195.1"/>
    </source>
</evidence>
<protein>
    <recommendedName>
        <fullName evidence="4">Endonuclease/exonuclease/phosphatase domain-containing protein</fullName>
    </recommendedName>
</protein>
<gene>
    <name evidence="2" type="ORF">Fcan01_19370</name>
</gene>
<feature type="region of interest" description="Disordered" evidence="1">
    <location>
        <begin position="317"/>
        <end position="451"/>
    </location>
</feature>
<reference evidence="2 3" key="1">
    <citation type="submission" date="2015-12" db="EMBL/GenBank/DDBJ databases">
        <title>The genome of Folsomia candida.</title>
        <authorList>
            <person name="Faddeeva A."/>
            <person name="Derks M.F."/>
            <person name="Anvar Y."/>
            <person name="Smit S."/>
            <person name="Van Straalen N."/>
            <person name="Roelofs D."/>
        </authorList>
    </citation>
    <scope>NUCLEOTIDE SEQUENCE [LARGE SCALE GENOMIC DNA]</scope>
    <source>
        <strain evidence="2 3">VU population</strain>
        <tissue evidence="2">Whole body</tissue>
    </source>
</reference>
<dbReference type="OrthoDB" id="498204at2759"/>
<evidence type="ECO:0000313" key="3">
    <source>
        <dbReference type="Proteomes" id="UP000198287"/>
    </source>
</evidence>
<dbReference type="Gene3D" id="3.60.10.10">
    <property type="entry name" value="Endonuclease/exonuclease/phosphatase"/>
    <property type="match status" value="1"/>
</dbReference>
<dbReference type="SUPFAM" id="SSF56219">
    <property type="entry name" value="DNase I-like"/>
    <property type="match status" value="1"/>
</dbReference>
<accession>A0A226DKX7</accession>
<keyword evidence="3" id="KW-1185">Reference proteome</keyword>
<dbReference type="InterPro" id="IPR036691">
    <property type="entry name" value="Endo/exonu/phosph_ase_sf"/>
</dbReference>
<proteinExistence type="predicted"/>
<dbReference type="AlphaFoldDB" id="A0A226DKX7"/>
<comment type="caution">
    <text evidence="2">The sequence shown here is derived from an EMBL/GenBank/DDBJ whole genome shotgun (WGS) entry which is preliminary data.</text>
</comment>
<dbReference type="EMBL" id="LNIX01000016">
    <property type="protein sequence ID" value="OXA46195.1"/>
    <property type="molecule type" value="Genomic_DNA"/>
</dbReference>
<sequence length="451" mass="50742">MSSNFIFRIVTVNLNGLTQEKATQIVAMQKRWNFNVLVLIETHHEPGRSRQGSVSYQLLRSVFPHWHLHHVPGSRHGEAIFAHPDIGCVPIPTIRIAPLDEDDRRQVAMTLTREGYTCQLLGFHYESSYATPGMVKGAKKLLQMNATAEHFTHVGPFTNNTIWVAVGDANISPGDPMYGQMQKTFRDIQMEIESYLLLGRNEGGSIVHPWTREFTGQISRMLDYDVVRLPPGLQCRVDLTDDPPITSDHSRYLILTIGKDGVVIARDRCNTWYRQNSCITCGRGHEVGEVHNPCPCVNIDGLVRVIRRDRSARVLSTTPGAIRKRESLKRKRAGEPRRKPGRKPGLTPAHQLSDHPEAVRKRLWKQRKAAGQTPLKRGRKLKPFDKLSKTGRIKRLQMSARTSSKADLTSSDEEPSHDVMSEDDLPSLKDDLTSSEDEDGGRGEAAANFIN</sequence>
<evidence type="ECO:0008006" key="4">
    <source>
        <dbReference type="Google" id="ProtNLM"/>
    </source>
</evidence>
<evidence type="ECO:0000256" key="1">
    <source>
        <dbReference type="SAM" id="MobiDB-lite"/>
    </source>
</evidence>
<feature type="compositionally biased region" description="Basic and acidic residues" evidence="1">
    <location>
        <begin position="414"/>
        <end position="432"/>
    </location>
</feature>